<accession>A0ABT0ZQU8</accession>
<gene>
    <name evidence="1" type="ORF">NFX39_04520</name>
</gene>
<dbReference type="Proteomes" id="UP001523234">
    <property type="component" value="Unassembled WGS sequence"/>
</dbReference>
<dbReference type="EMBL" id="JAMWYK010000004">
    <property type="protein sequence ID" value="MCO0832355.1"/>
    <property type="molecule type" value="Genomic_DNA"/>
</dbReference>
<comment type="caution">
    <text evidence="1">The sequence shown here is derived from an EMBL/GenBank/DDBJ whole genome shotgun (WGS) entry which is preliminary data.</text>
</comment>
<dbReference type="RefSeq" id="WP_252443437.1">
    <property type="nucleotide sequence ID" value="NZ_JAMWYK010000004.1"/>
</dbReference>
<proteinExistence type="predicted"/>
<organism evidence="1 2">
    <name type="scientific">Fructobacillus apis</name>
    <dbReference type="NCBI Taxonomy" id="2935017"/>
    <lineage>
        <taxon>Bacteria</taxon>
        <taxon>Bacillati</taxon>
        <taxon>Bacillota</taxon>
        <taxon>Bacilli</taxon>
        <taxon>Lactobacillales</taxon>
        <taxon>Lactobacillaceae</taxon>
        <taxon>Fructobacillus</taxon>
    </lineage>
</organism>
<evidence type="ECO:0000313" key="1">
    <source>
        <dbReference type="EMBL" id="MCO0832355.1"/>
    </source>
</evidence>
<protein>
    <submittedName>
        <fullName evidence="1">Uncharacterized protein</fullName>
    </submittedName>
</protein>
<evidence type="ECO:0000313" key="2">
    <source>
        <dbReference type="Proteomes" id="UP001523234"/>
    </source>
</evidence>
<keyword evidence="2" id="KW-1185">Reference proteome</keyword>
<reference evidence="1 2" key="1">
    <citation type="submission" date="2022-06" db="EMBL/GenBank/DDBJ databases">
        <title>Fructobacillus taiwanensis sp. nov., isolated from the honeybee.</title>
        <authorList>
            <person name="Chen Y.-S."/>
            <person name="Wang L.-T."/>
            <person name="Lee Y.-S."/>
            <person name="Chang Y.-C."/>
            <person name="Wu H.-C."/>
            <person name="Liao C.-Y."/>
            <person name="Chen W.-H."/>
            <person name="Deng J.-N."/>
            <person name="Wang Y.-H."/>
        </authorList>
    </citation>
    <scope>NUCLEOTIDE SEQUENCE [LARGE SCALE GENOMIC DNA]</scope>
    <source>
        <strain evidence="1 2">W13</strain>
    </source>
</reference>
<dbReference type="SUPFAM" id="SSF50118">
    <property type="entry name" value="Cell growth inhibitor/plasmid maintenance toxic component"/>
    <property type="match status" value="1"/>
</dbReference>
<name>A0ABT0ZQU8_9LACO</name>
<dbReference type="Gene3D" id="2.30.30.110">
    <property type="match status" value="1"/>
</dbReference>
<dbReference type="InterPro" id="IPR011067">
    <property type="entry name" value="Plasmid_toxin/cell-grow_inhib"/>
</dbReference>
<sequence>MKKIGDVISAFVTFEEGSGGKRRPALVIVADTFHFMTYKITSQYFTKSAHIRSNFFELTDWQEAGLNNKSYVDTGRIIKVERYLNSSPIYRIGTISKKDLHQLLLFLKKTA</sequence>